<dbReference type="EMBL" id="JAJNDB010000001">
    <property type="protein sequence ID" value="MCD2193552.1"/>
    <property type="molecule type" value="Genomic_DNA"/>
</dbReference>
<keyword evidence="2" id="KW-1185">Reference proteome</keyword>
<evidence type="ECO:0000313" key="1">
    <source>
        <dbReference type="EMBL" id="MCD2193552.1"/>
    </source>
</evidence>
<dbReference type="RefSeq" id="WP_230731805.1">
    <property type="nucleotide sequence ID" value="NZ_JAJNDB010000001.1"/>
</dbReference>
<accession>A0ABS8P6I6</accession>
<gene>
    <name evidence="1" type="ORF">LQ327_09165</name>
</gene>
<name>A0ABS8P6I6_9PSEU</name>
<reference evidence="1 2" key="1">
    <citation type="submission" date="2021-11" db="EMBL/GenBank/DDBJ databases">
        <title>Draft genome sequence of Actinomycetospora sp. SF1 isolated from the rhizosphere soil.</title>
        <authorList>
            <person name="Duangmal K."/>
            <person name="Chantavorakit T."/>
        </authorList>
    </citation>
    <scope>NUCLEOTIDE SEQUENCE [LARGE SCALE GENOMIC DNA]</scope>
    <source>
        <strain evidence="1 2">TBRC 5722</strain>
    </source>
</reference>
<proteinExistence type="predicted"/>
<comment type="caution">
    <text evidence="1">The sequence shown here is derived from an EMBL/GenBank/DDBJ whole genome shotgun (WGS) entry which is preliminary data.</text>
</comment>
<dbReference type="Proteomes" id="UP001199469">
    <property type="component" value="Unassembled WGS sequence"/>
</dbReference>
<organism evidence="1 2">
    <name type="scientific">Actinomycetospora endophytica</name>
    <dbReference type="NCBI Taxonomy" id="2291215"/>
    <lineage>
        <taxon>Bacteria</taxon>
        <taxon>Bacillati</taxon>
        <taxon>Actinomycetota</taxon>
        <taxon>Actinomycetes</taxon>
        <taxon>Pseudonocardiales</taxon>
        <taxon>Pseudonocardiaceae</taxon>
        <taxon>Actinomycetospora</taxon>
    </lineage>
</organism>
<evidence type="ECO:0000313" key="2">
    <source>
        <dbReference type="Proteomes" id="UP001199469"/>
    </source>
</evidence>
<sequence length="75" mass="9011">MTTWLAIAALWFCWYAFCCVWWPFKDCPIPHCEKGKVKSPKRKAFRRCKWCRGKGYRVRWGRRIADALLGLQKTE</sequence>
<protein>
    <submittedName>
        <fullName evidence="1">Uncharacterized protein</fullName>
    </submittedName>
</protein>